<evidence type="ECO:0000256" key="1">
    <source>
        <dbReference type="ARBA" id="ARBA00022450"/>
    </source>
</evidence>
<dbReference type="PANTHER" id="PTHR45527:SF1">
    <property type="entry name" value="FATTY ACID SYNTHASE"/>
    <property type="match status" value="1"/>
</dbReference>
<dbReference type="InterPro" id="IPR006162">
    <property type="entry name" value="Ppantetheine_attach_site"/>
</dbReference>
<comment type="caution">
    <text evidence="4">The sequence shown here is derived from an EMBL/GenBank/DDBJ whole genome shotgun (WGS) entry which is preliminary data.</text>
</comment>
<dbReference type="AlphaFoldDB" id="A0A7W9NLJ3"/>
<dbReference type="SUPFAM" id="SSF56801">
    <property type="entry name" value="Acetyl-CoA synthetase-like"/>
    <property type="match status" value="1"/>
</dbReference>
<keyword evidence="5" id="KW-1185">Reference proteome</keyword>
<sequence length="724" mass="78086">MSIGFTLPALDATSDPLRIVAAAAGLVTGRYGISGRIDLALDDGTRQPLAAVADPEAQRLGDLLAPTEAAPVSQVHLDQFCVLTLSGVRVEISTGTVDLPCGAESFAAHLRGVIEAAVRHPDRVFGDHDIVTADERRLLLGEWNGSDVTYPATTLHGMFADQARRTPDAVALVDEERSLTYREVDLMSNRVARGLRGHVPAAGVVIAVSGARSIDVLVAKIGVMKAGAAFLYLDPATPATRVAQICAIARPVAVVRSRQAPLPPLDSPQVLLDDLLADESVPTEPVPEIADESTAAYVLFTSGSTGEPKGVVRPHRMNTTRVFLEQKMYGLGPGDRHLMKSVPFFREFFWGLATGGAIVVARPGGERDDRYLVELIRRMGITVCSFVPSMLRVLLAHDDFRTPYLPVRHVFTAGEAFDRDLEDRLRDRGFPVHVTYTLAEADYVTHRGAALPPGPGTTAGRPLDMRVYLCDPRGRLVPPGVTGEVYTGGPGLADGYVNRPELTAERFLANPFEPDRVPTVFRTGDLGRHTADGQFEFVGRADSQVKIRGQRVEPTEVEHVLRRHPAVENAVVAALPDPDQGNVLVAYLQPAVGDVDTREVRAFAHEQLPGHMVPTYLVAVAELPMLVSGKIDRAALRTVVGTRAPELGPPLPPRGDRERRVARVWATVLGMREVGVEDSFTDLGGDSLKAMLLRSALETELGTPVDFASVLSAPTVRDFVEATS</sequence>
<gene>
    <name evidence="4" type="ORF">BJ998_007544</name>
</gene>
<dbReference type="Gene3D" id="1.10.1200.10">
    <property type="entry name" value="ACP-like"/>
    <property type="match status" value="1"/>
</dbReference>
<name>A0A7W9NLJ3_9PSEU</name>
<dbReference type="EMBL" id="JACHIR010000001">
    <property type="protein sequence ID" value="MBB5896348.1"/>
    <property type="molecule type" value="Genomic_DNA"/>
</dbReference>
<dbReference type="CDD" id="cd05930">
    <property type="entry name" value="A_NRPS"/>
    <property type="match status" value="1"/>
</dbReference>
<dbReference type="PROSITE" id="PS00012">
    <property type="entry name" value="PHOSPHOPANTETHEINE"/>
    <property type="match status" value="1"/>
</dbReference>
<keyword evidence="1" id="KW-0596">Phosphopantetheine</keyword>
<dbReference type="InterPro" id="IPR000873">
    <property type="entry name" value="AMP-dep_synth/lig_dom"/>
</dbReference>
<evidence type="ECO:0000256" key="2">
    <source>
        <dbReference type="ARBA" id="ARBA00022553"/>
    </source>
</evidence>
<dbReference type="InterPro" id="IPR045851">
    <property type="entry name" value="AMP-bd_C_sf"/>
</dbReference>
<evidence type="ECO:0000313" key="5">
    <source>
        <dbReference type="Proteomes" id="UP000585638"/>
    </source>
</evidence>
<dbReference type="RefSeq" id="WP_184868017.1">
    <property type="nucleotide sequence ID" value="NZ_BAAAWY010000101.1"/>
</dbReference>
<organism evidence="4 5">
    <name type="scientific">Kutzneria kofuensis</name>
    <dbReference type="NCBI Taxonomy" id="103725"/>
    <lineage>
        <taxon>Bacteria</taxon>
        <taxon>Bacillati</taxon>
        <taxon>Actinomycetota</taxon>
        <taxon>Actinomycetes</taxon>
        <taxon>Pseudonocardiales</taxon>
        <taxon>Pseudonocardiaceae</taxon>
        <taxon>Kutzneria</taxon>
    </lineage>
</organism>
<dbReference type="NCBIfam" id="TIGR01733">
    <property type="entry name" value="AA-adenyl-dom"/>
    <property type="match status" value="1"/>
</dbReference>
<dbReference type="Pfam" id="PF00550">
    <property type="entry name" value="PP-binding"/>
    <property type="match status" value="1"/>
</dbReference>
<dbReference type="SMART" id="SM00823">
    <property type="entry name" value="PKS_PP"/>
    <property type="match status" value="1"/>
</dbReference>
<dbReference type="GO" id="GO:0044550">
    <property type="term" value="P:secondary metabolite biosynthetic process"/>
    <property type="evidence" value="ECO:0007669"/>
    <property type="project" value="TreeGrafter"/>
</dbReference>
<dbReference type="GO" id="GO:0031177">
    <property type="term" value="F:phosphopantetheine binding"/>
    <property type="evidence" value="ECO:0007669"/>
    <property type="project" value="InterPro"/>
</dbReference>
<dbReference type="InterPro" id="IPR025110">
    <property type="entry name" value="AMP-bd_C"/>
</dbReference>
<dbReference type="Pfam" id="PF00501">
    <property type="entry name" value="AMP-binding"/>
    <property type="match status" value="1"/>
</dbReference>
<dbReference type="GO" id="GO:0005737">
    <property type="term" value="C:cytoplasm"/>
    <property type="evidence" value="ECO:0007669"/>
    <property type="project" value="TreeGrafter"/>
</dbReference>
<dbReference type="InterPro" id="IPR010071">
    <property type="entry name" value="AA_adenyl_dom"/>
</dbReference>
<evidence type="ECO:0000259" key="3">
    <source>
        <dbReference type="PROSITE" id="PS50075"/>
    </source>
</evidence>
<dbReference type="PROSITE" id="PS00455">
    <property type="entry name" value="AMP_BINDING"/>
    <property type="match status" value="1"/>
</dbReference>
<dbReference type="InterPro" id="IPR036736">
    <property type="entry name" value="ACP-like_sf"/>
</dbReference>
<dbReference type="Gene3D" id="3.30.300.30">
    <property type="match status" value="1"/>
</dbReference>
<dbReference type="InterPro" id="IPR009081">
    <property type="entry name" value="PP-bd_ACP"/>
</dbReference>
<dbReference type="InterPro" id="IPR020845">
    <property type="entry name" value="AMP-binding_CS"/>
</dbReference>
<feature type="domain" description="Carrier" evidence="3">
    <location>
        <begin position="652"/>
        <end position="724"/>
    </location>
</feature>
<dbReference type="GO" id="GO:0043041">
    <property type="term" value="P:amino acid activation for nonribosomal peptide biosynthetic process"/>
    <property type="evidence" value="ECO:0007669"/>
    <property type="project" value="TreeGrafter"/>
</dbReference>
<accession>A0A7W9NLJ3</accession>
<dbReference type="PANTHER" id="PTHR45527">
    <property type="entry name" value="NONRIBOSOMAL PEPTIDE SYNTHETASE"/>
    <property type="match status" value="1"/>
</dbReference>
<protein>
    <submittedName>
        <fullName evidence="4">Amino acid adenylation domain-containing protein</fullName>
    </submittedName>
</protein>
<dbReference type="Gene3D" id="3.40.50.12780">
    <property type="entry name" value="N-terminal domain of ligase-like"/>
    <property type="match status" value="1"/>
</dbReference>
<dbReference type="InterPro" id="IPR020806">
    <property type="entry name" value="PKS_PP-bd"/>
</dbReference>
<reference evidence="4 5" key="1">
    <citation type="submission" date="2020-08" db="EMBL/GenBank/DDBJ databases">
        <title>Sequencing the genomes of 1000 actinobacteria strains.</title>
        <authorList>
            <person name="Klenk H.-P."/>
        </authorList>
    </citation>
    <scope>NUCLEOTIDE SEQUENCE [LARGE SCALE GENOMIC DNA]</scope>
    <source>
        <strain evidence="4 5">DSM 43851</strain>
    </source>
</reference>
<dbReference type="Pfam" id="PF13193">
    <property type="entry name" value="AMP-binding_C"/>
    <property type="match status" value="1"/>
</dbReference>
<dbReference type="InterPro" id="IPR042099">
    <property type="entry name" value="ANL_N_sf"/>
</dbReference>
<dbReference type="PROSITE" id="PS50075">
    <property type="entry name" value="CARRIER"/>
    <property type="match status" value="1"/>
</dbReference>
<evidence type="ECO:0000313" key="4">
    <source>
        <dbReference type="EMBL" id="MBB5896348.1"/>
    </source>
</evidence>
<dbReference type="Proteomes" id="UP000585638">
    <property type="component" value="Unassembled WGS sequence"/>
</dbReference>
<keyword evidence="2" id="KW-0597">Phosphoprotein</keyword>
<dbReference type="SUPFAM" id="SSF47336">
    <property type="entry name" value="ACP-like"/>
    <property type="match status" value="1"/>
</dbReference>
<proteinExistence type="predicted"/>